<dbReference type="Pfam" id="PF13559">
    <property type="entry name" value="DUF4129"/>
    <property type="match status" value="1"/>
</dbReference>
<feature type="transmembrane region" description="Helical" evidence="2">
    <location>
        <begin position="351"/>
        <end position="366"/>
    </location>
</feature>
<feature type="transmembrane region" description="Helical" evidence="2">
    <location>
        <begin position="328"/>
        <end position="345"/>
    </location>
</feature>
<feature type="region of interest" description="Disordered" evidence="1">
    <location>
        <begin position="509"/>
        <end position="533"/>
    </location>
</feature>
<accession>A0A4C2EG10</accession>
<protein>
    <recommendedName>
        <fullName evidence="3">Protein-glutamine gamma-glutamyltransferase-like C-terminal domain-containing protein</fullName>
    </recommendedName>
</protein>
<evidence type="ECO:0000259" key="3">
    <source>
        <dbReference type="Pfam" id="PF13559"/>
    </source>
</evidence>
<dbReference type="AlphaFoldDB" id="A0A4C2EG10"/>
<feature type="region of interest" description="Disordered" evidence="1">
    <location>
        <begin position="116"/>
        <end position="151"/>
    </location>
</feature>
<evidence type="ECO:0000256" key="1">
    <source>
        <dbReference type="SAM" id="MobiDB-lite"/>
    </source>
</evidence>
<dbReference type="Proteomes" id="UP000304382">
    <property type="component" value="Unassembled WGS sequence"/>
</dbReference>
<name>A0A4C2EG10_9EURY</name>
<reference evidence="4 5" key="1">
    <citation type="submission" date="2019-02" db="EMBL/GenBank/DDBJ databases">
        <title>Haloarcula mannanilyticum sp. nov., a mannan degrading haloarchaeon isolated from commercial salt.</title>
        <authorList>
            <person name="Enomoto S."/>
            <person name="Shimane Y."/>
            <person name="Kamekura M."/>
            <person name="Ito T."/>
            <person name="Moriya O."/>
            <person name="Ihara K."/>
            <person name="Takahashi-Ando N."/>
            <person name="Fukushima Y."/>
            <person name="Yoshida Y."/>
            <person name="Usama R."/>
            <person name="Takai K."/>
            <person name="Minegishi H."/>
        </authorList>
    </citation>
    <scope>NUCLEOTIDE SEQUENCE [LARGE SCALE GENOMIC DNA]</scope>
    <source>
        <strain evidence="4 5">MD130-1</strain>
    </source>
</reference>
<dbReference type="EMBL" id="BIXZ01000001">
    <property type="protein sequence ID" value="GCF12180.1"/>
    <property type="molecule type" value="Genomic_DNA"/>
</dbReference>
<comment type="caution">
    <text evidence="4">The sequence shown here is derived from an EMBL/GenBank/DDBJ whole genome shotgun (WGS) entry which is preliminary data.</text>
</comment>
<evidence type="ECO:0000313" key="5">
    <source>
        <dbReference type="Proteomes" id="UP000304382"/>
    </source>
</evidence>
<evidence type="ECO:0000313" key="4">
    <source>
        <dbReference type="EMBL" id="GCF12180.1"/>
    </source>
</evidence>
<feature type="transmembrane region" description="Helical" evidence="2">
    <location>
        <begin position="485"/>
        <end position="502"/>
    </location>
</feature>
<proteinExistence type="predicted"/>
<organism evidence="4 5">
    <name type="scientific">Haloarcula mannanilytica</name>
    <dbReference type="NCBI Taxonomy" id="2509225"/>
    <lineage>
        <taxon>Archaea</taxon>
        <taxon>Methanobacteriati</taxon>
        <taxon>Methanobacteriota</taxon>
        <taxon>Stenosarchaea group</taxon>
        <taxon>Halobacteria</taxon>
        <taxon>Halobacteriales</taxon>
        <taxon>Haloarculaceae</taxon>
        <taxon>Haloarcula</taxon>
    </lineage>
</organism>
<keyword evidence="2" id="KW-0812">Transmembrane</keyword>
<dbReference type="InterPro" id="IPR025403">
    <property type="entry name" value="TgpA-like_C"/>
</dbReference>
<keyword evidence="5" id="KW-1185">Reference proteome</keyword>
<feature type="domain" description="Protein-glutamine gamma-glutamyltransferase-like C-terminal" evidence="3">
    <location>
        <begin position="537"/>
        <end position="603"/>
    </location>
</feature>
<keyword evidence="2" id="KW-1133">Transmembrane helix</keyword>
<keyword evidence="2" id="KW-0472">Membrane</keyword>
<feature type="compositionally biased region" description="Polar residues" evidence="1">
    <location>
        <begin position="121"/>
        <end position="136"/>
    </location>
</feature>
<gene>
    <name evidence="4" type="ORF">Harman_01150</name>
</gene>
<feature type="transmembrane region" description="Helical" evidence="2">
    <location>
        <begin position="293"/>
        <end position="321"/>
    </location>
</feature>
<sequence length="615" mass="64219">MRIDSDPTPGDTLAVRVSRDFDPVSSARVWFNDQYVGRTNESGLVSGRVPYQRALNVTVETPTAASCEFTAAGEDGPATSLAVDGDRSSVPDAAGTAPAAVSAVSQRMLGTADSMTAHDQAPQQTPPDTGTNTGQYSVDGHVSVTPSGEPYPGSTVSLVATVDGVPMRNATVSVGGDPVGRTDENGRYRLTVPDRDSASVAVTRGEFGGSERLDVLDLTVRVRSPELLPVPGDPARIHAVRDGEPVESAAVTVDGQRQGTTGANGTVAYTLPVNPDQTVTATTDRQTATAPVWVAYAGTIALGIGLFVLTVVTVPIAVLLYGRGVGRAVGIAWAVFDSLFFVAVLWDRGGLLVALGVVGVAVLYHYRKAAFSGGDAVSAVVASAGTTVAGVTTWTQRVVLRLVTGIETTLRRLRGPPARLLAWGRSRQLSLSALARHFRTWIRTAGARVIARGSDAITPRHLTAAGLSGVATALAYVRWGIAGGVILGGAVAVGTVAVYSYYRFASGESTSVASPSSETETASGSASATAGSGPSLRDLWRAFARWVVPGRWRTRTPREVSRAAIESGLPRQPVEALTRAFEEVEYGGQSTESRRERAREAYDALVNASDTEADG</sequence>
<evidence type="ECO:0000256" key="2">
    <source>
        <dbReference type="SAM" id="Phobius"/>
    </source>
</evidence>